<sequence>MLREEGLLGNSVLCKDGHTKATLPHMFSDFQSASRPGRRVGGAWPDRIAQGPVWGCFSSGRALKPVRVWGTCATAREGRVIASDVFCCLCLTLYAVTEFYVFIRSPRCYTSQGAVCF</sequence>
<dbReference type="AlphaFoldDB" id="A0AAE1FUH1"/>
<accession>A0AAE1FUH1</accession>
<gene>
    <name evidence="1" type="ORF">Pcinc_017270</name>
</gene>
<keyword evidence="2" id="KW-1185">Reference proteome</keyword>
<name>A0AAE1FUH1_PETCI</name>
<dbReference type="EMBL" id="JAWQEG010001593">
    <property type="protein sequence ID" value="KAK3878058.1"/>
    <property type="molecule type" value="Genomic_DNA"/>
</dbReference>
<evidence type="ECO:0000313" key="1">
    <source>
        <dbReference type="EMBL" id="KAK3878058.1"/>
    </source>
</evidence>
<comment type="caution">
    <text evidence="1">The sequence shown here is derived from an EMBL/GenBank/DDBJ whole genome shotgun (WGS) entry which is preliminary data.</text>
</comment>
<proteinExistence type="predicted"/>
<organism evidence="1 2">
    <name type="scientific">Petrolisthes cinctipes</name>
    <name type="common">Flat porcelain crab</name>
    <dbReference type="NCBI Taxonomy" id="88211"/>
    <lineage>
        <taxon>Eukaryota</taxon>
        <taxon>Metazoa</taxon>
        <taxon>Ecdysozoa</taxon>
        <taxon>Arthropoda</taxon>
        <taxon>Crustacea</taxon>
        <taxon>Multicrustacea</taxon>
        <taxon>Malacostraca</taxon>
        <taxon>Eumalacostraca</taxon>
        <taxon>Eucarida</taxon>
        <taxon>Decapoda</taxon>
        <taxon>Pleocyemata</taxon>
        <taxon>Anomura</taxon>
        <taxon>Galatheoidea</taxon>
        <taxon>Porcellanidae</taxon>
        <taxon>Petrolisthes</taxon>
    </lineage>
</organism>
<evidence type="ECO:0000313" key="2">
    <source>
        <dbReference type="Proteomes" id="UP001286313"/>
    </source>
</evidence>
<protein>
    <submittedName>
        <fullName evidence="1">Uncharacterized protein</fullName>
    </submittedName>
</protein>
<reference evidence="1" key="1">
    <citation type="submission" date="2023-10" db="EMBL/GenBank/DDBJ databases">
        <title>Genome assemblies of two species of porcelain crab, Petrolisthes cinctipes and Petrolisthes manimaculis (Anomura: Porcellanidae).</title>
        <authorList>
            <person name="Angst P."/>
        </authorList>
    </citation>
    <scope>NUCLEOTIDE SEQUENCE</scope>
    <source>
        <strain evidence="1">PB745_01</strain>
        <tissue evidence="1">Gill</tissue>
    </source>
</reference>
<dbReference type="Proteomes" id="UP001286313">
    <property type="component" value="Unassembled WGS sequence"/>
</dbReference>